<evidence type="ECO:0000259" key="8">
    <source>
        <dbReference type="Pfam" id="PF16874"/>
    </source>
</evidence>
<dbReference type="EC" id="3.2.1.22" evidence="2 5"/>
<dbReference type="FunFam" id="3.20.20.70:FF:000118">
    <property type="entry name" value="Alpha-galactosidase"/>
    <property type="match status" value="1"/>
</dbReference>
<dbReference type="PROSITE" id="PS00512">
    <property type="entry name" value="ALPHA_GALACTOSIDASE"/>
    <property type="match status" value="1"/>
</dbReference>
<dbReference type="InterPro" id="IPR000111">
    <property type="entry name" value="Glyco_hydro_27/36_CS"/>
</dbReference>
<evidence type="ECO:0000313" key="10">
    <source>
        <dbReference type="EMBL" id="MBO8464119.1"/>
    </source>
</evidence>
<dbReference type="EMBL" id="JADIML010000265">
    <property type="protein sequence ID" value="MBO8464119.1"/>
    <property type="molecule type" value="Genomic_DNA"/>
</dbReference>
<dbReference type="PANTHER" id="PTHR43053:SF3">
    <property type="entry name" value="ALPHA-GALACTOSIDASE C-RELATED"/>
    <property type="match status" value="1"/>
</dbReference>
<dbReference type="InterPro" id="IPR050985">
    <property type="entry name" value="Alpha-glycosidase_related"/>
</dbReference>
<dbReference type="InterPro" id="IPR038417">
    <property type="entry name" value="Alpga-gal_N_sf"/>
</dbReference>
<dbReference type="PRINTS" id="PR00743">
    <property type="entry name" value="GLHYDRLASE36"/>
</dbReference>
<dbReference type="Gene3D" id="2.70.98.60">
    <property type="entry name" value="alpha-galactosidase from lactobacil brevis"/>
    <property type="match status" value="1"/>
</dbReference>
<dbReference type="SUPFAM" id="SSF51445">
    <property type="entry name" value="(Trans)glycosidases"/>
    <property type="match status" value="1"/>
</dbReference>
<feature type="binding site" evidence="7">
    <location>
        <position position="549"/>
    </location>
    <ligand>
        <name>substrate</name>
    </ligand>
</feature>
<sequence length="741" mass="85333">MSIVYHEDSKTFHLYNDSISYIMVLMRNGQLGQLYYGKKIRDKEDFSYLLETAGRPMTSYLYEQDRTFSLEHIKQEFPVYGTTDYRHPAVEIIQENGSHISEFCFEFFEIQNGKPKLEGLPATYTEAEEEAQTLIVTLKDQVTGICVKLFYSIFATGGILTRSVQFLNLGTSPVYITKAMSLNLDLPDYDYDWIQLSGAWARERHIKIRHLEQGIQAIDSMRGNSSHNHNPFIVLKRPTADERQGEVIGISLVYSGNFLIQAEVDTYGVTRLQAGINPARFCWKLENGESFQTPEVVMVYSEQGLNGMSQTFHKLYQKRLARGYWRDRERPILNNNWEATYFNFTEEKLIKIAQKAKECGVELFVLDDGWFGERSSDHAGLGDWVANPKRLPNGIEGLAEKIENLGMQFGLWFEPEMVNKDSDLYREHPDWVIQTPERSMSHGRYQYVLDFSRKEVVDFVYHSMEKILSCGKISYIKWDMNRSITECYSTALPADRQGEVFHRYILGVYDLYERLINRFPTILFESCASGGGRLDPGMLYYAPQGWVSDNSDGISRLKIQYGTSLCYPISSIGSHVSAIPNHQVYRNTPLHTRANVAYFGTFGYELDLNKLSLEEIEEVKQQIQFMKNYRGLLQYGTFYRLKSPFEGNETIWTVVSDDKKTAIVGWYRVLNGVNMPYTRVKLEGLCSDFLYRNLVNNTIHYGDELMNLGMITSDVTAGEVPSNAKPCTDFESRLYILQAVE</sequence>
<evidence type="ECO:0000259" key="9">
    <source>
        <dbReference type="Pfam" id="PF16875"/>
    </source>
</evidence>
<dbReference type="GO" id="GO:0016052">
    <property type="term" value="P:carbohydrate catabolic process"/>
    <property type="evidence" value="ECO:0007669"/>
    <property type="project" value="InterPro"/>
</dbReference>
<accession>A0A9D9N8H0</accession>
<dbReference type="InterPro" id="IPR013785">
    <property type="entry name" value="Aldolase_TIM"/>
</dbReference>
<reference evidence="10" key="1">
    <citation type="submission" date="2020-10" db="EMBL/GenBank/DDBJ databases">
        <authorList>
            <person name="Gilroy R."/>
        </authorList>
    </citation>
    <scope>NUCLEOTIDE SEQUENCE</scope>
    <source>
        <strain evidence="10">E3-2379</strain>
    </source>
</reference>
<dbReference type="InterPro" id="IPR031705">
    <property type="entry name" value="Glyco_hydro_36_C"/>
</dbReference>
<feature type="active site" description="Nucleophile" evidence="6">
    <location>
        <position position="479"/>
    </location>
</feature>
<dbReference type="Proteomes" id="UP000823618">
    <property type="component" value="Unassembled WGS sequence"/>
</dbReference>
<dbReference type="CDD" id="cd14791">
    <property type="entry name" value="GH36"/>
    <property type="match status" value="1"/>
</dbReference>
<dbReference type="AlphaFoldDB" id="A0A9D9N8H0"/>
<evidence type="ECO:0000256" key="2">
    <source>
        <dbReference type="ARBA" id="ARBA00012755"/>
    </source>
</evidence>
<gene>
    <name evidence="10" type="ORF">IAC13_09330</name>
</gene>
<evidence type="ECO:0000256" key="6">
    <source>
        <dbReference type="PIRSR" id="PIRSR005536-1"/>
    </source>
</evidence>
<dbReference type="InterPro" id="IPR017853">
    <property type="entry name" value="GH"/>
</dbReference>
<comment type="caution">
    <text evidence="10">The sequence shown here is derived from an EMBL/GenBank/DDBJ whole genome shotgun (WGS) entry which is preliminary data.</text>
</comment>
<comment type="catalytic activity">
    <reaction evidence="1 5">
        <text>Hydrolysis of terminal, non-reducing alpha-D-galactose residues in alpha-D-galactosides, including galactose oligosaccharides, galactomannans and galactolipids.</text>
        <dbReference type="EC" id="3.2.1.22"/>
    </reaction>
</comment>
<dbReference type="Pfam" id="PF16875">
    <property type="entry name" value="Glyco_hydro_36N"/>
    <property type="match status" value="1"/>
</dbReference>
<reference evidence="10" key="2">
    <citation type="journal article" date="2021" name="PeerJ">
        <title>Extensive microbial diversity within the chicken gut microbiome revealed by metagenomics and culture.</title>
        <authorList>
            <person name="Gilroy R."/>
            <person name="Ravi A."/>
            <person name="Getino M."/>
            <person name="Pursley I."/>
            <person name="Horton D.L."/>
            <person name="Alikhan N.F."/>
            <person name="Baker D."/>
            <person name="Gharbi K."/>
            <person name="Hall N."/>
            <person name="Watson M."/>
            <person name="Adriaenssens E.M."/>
            <person name="Foster-Nyarko E."/>
            <person name="Jarju S."/>
            <person name="Secka A."/>
            <person name="Antonio M."/>
            <person name="Oren A."/>
            <person name="Chaudhuri R.R."/>
            <person name="La Ragione R."/>
            <person name="Hildebrand F."/>
            <person name="Pallen M.J."/>
        </authorList>
    </citation>
    <scope>NUCLEOTIDE SEQUENCE</scope>
    <source>
        <strain evidence="10">E3-2379</strain>
    </source>
</reference>
<evidence type="ECO:0000256" key="5">
    <source>
        <dbReference type="PIRNR" id="PIRNR005536"/>
    </source>
</evidence>
<protein>
    <recommendedName>
        <fullName evidence="2 5">Alpha-galactosidase</fullName>
        <ecNumber evidence="2 5">3.2.1.22</ecNumber>
    </recommendedName>
</protein>
<feature type="binding site" evidence="7">
    <location>
        <position position="200"/>
    </location>
    <ligand>
        <name>substrate</name>
    </ligand>
</feature>
<dbReference type="InterPro" id="IPR013780">
    <property type="entry name" value="Glyco_hydro_b"/>
</dbReference>
<dbReference type="Pfam" id="PF02065">
    <property type="entry name" value="Melibiase"/>
    <property type="match status" value="1"/>
</dbReference>
<dbReference type="Gene3D" id="3.20.20.70">
    <property type="entry name" value="Aldolase class I"/>
    <property type="match status" value="1"/>
</dbReference>
<feature type="active site" description="Proton donor" evidence="6">
    <location>
        <position position="549"/>
    </location>
</feature>
<comment type="similarity">
    <text evidence="5">Belongs to the glycosyl hydrolase.</text>
</comment>
<dbReference type="Pfam" id="PF16874">
    <property type="entry name" value="Glyco_hydro_36C"/>
    <property type="match status" value="1"/>
</dbReference>
<evidence type="ECO:0000256" key="3">
    <source>
        <dbReference type="ARBA" id="ARBA00022801"/>
    </source>
</evidence>
<feature type="domain" description="Glycosyl hydrolase family 36 C-terminal" evidence="8">
    <location>
        <begin position="650"/>
        <end position="737"/>
    </location>
</feature>
<keyword evidence="3 5" id="KW-0378">Hydrolase</keyword>
<dbReference type="PANTHER" id="PTHR43053">
    <property type="entry name" value="GLYCOSIDASE FAMILY 31"/>
    <property type="match status" value="1"/>
</dbReference>
<evidence type="ECO:0000256" key="4">
    <source>
        <dbReference type="ARBA" id="ARBA00023295"/>
    </source>
</evidence>
<feature type="domain" description="Glycosyl hydrolase family 36 N-terminal" evidence="9">
    <location>
        <begin position="29"/>
        <end position="286"/>
    </location>
</feature>
<feature type="binding site" evidence="7">
    <location>
        <begin position="477"/>
        <end position="481"/>
    </location>
    <ligand>
        <name>substrate</name>
    </ligand>
</feature>
<organism evidence="10 11">
    <name type="scientific">Candidatus Scybalomonas excrementavium</name>
    <dbReference type="NCBI Taxonomy" id="2840943"/>
    <lineage>
        <taxon>Bacteria</taxon>
        <taxon>Bacillati</taxon>
        <taxon>Bacillota</taxon>
        <taxon>Clostridia</taxon>
        <taxon>Lachnospirales</taxon>
        <taxon>Lachnospiraceae</taxon>
        <taxon>Lachnospiraceae incertae sedis</taxon>
        <taxon>Candidatus Scybalomonas</taxon>
    </lineage>
</organism>
<dbReference type="InterPro" id="IPR002252">
    <property type="entry name" value="Glyco_hydro_36"/>
</dbReference>
<feature type="binding site" evidence="7">
    <location>
        <position position="444"/>
    </location>
    <ligand>
        <name>substrate</name>
    </ligand>
</feature>
<dbReference type="PIRSF" id="PIRSF005536">
    <property type="entry name" value="Agal"/>
    <property type="match status" value="1"/>
</dbReference>
<feature type="binding site" evidence="7">
    <location>
        <begin position="367"/>
        <end position="368"/>
    </location>
    <ligand>
        <name>substrate</name>
    </ligand>
</feature>
<name>A0A9D9N8H0_9FIRM</name>
<feature type="binding site" evidence="7">
    <location>
        <position position="527"/>
    </location>
    <ligand>
        <name>substrate</name>
    </ligand>
</feature>
<proteinExistence type="inferred from homology"/>
<keyword evidence="4 5" id="KW-0326">Glycosidase</keyword>
<dbReference type="InterPro" id="IPR031704">
    <property type="entry name" value="Glyco_hydro_36_N"/>
</dbReference>
<dbReference type="GO" id="GO:0004557">
    <property type="term" value="F:alpha-galactosidase activity"/>
    <property type="evidence" value="ECO:0007669"/>
    <property type="project" value="UniProtKB-UniRule"/>
</dbReference>
<dbReference type="Gene3D" id="2.60.40.1180">
    <property type="entry name" value="Golgi alpha-mannosidase II"/>
    <property type="match status" value="1"/>
</dbReference>
<evidence type="ECO:0000256" key="7">
    <source>
        <dbReference type="PIRSR" id="PIRSR005536-2"/>
    </source>
</evidence>
<evidence type="ECO:0000256" key="1">
    <source>
        <dbReference type="ARBA" id="ARBA00001255"/>
    </source>
</evidence>
<evidence type="ECO:0000313" key="11">
    <source>
        <dbReference type="Proteomes" id="UP000823618"/>
    </source>
</evidence>